<dbReference type="Proteomes" id="UP001642540">
    <property type="component" value="Unassembled WGS sequence"/>
</dbReference>
<accession>A0ABP1PXN7</accession>
<dbReference type="PANTHER" id="PTHR12124">
    <property type="entry name" value="POLYMYOSITIS/SCLERODERMA AUTOANTIGEN-RELATED"/>
    <property type="match status" value="1"/>
</dbReference>
<dbReference type="SUPFAM" id="SSF53098">
    <property type="entry name" value="Ribonuclease H-like"/>
    <property type="match status" value="1"/>
</dbReference>
<evidence type="ECO:0000256" key="1">
    <source>
        <dbReference type="SAM" id="Coils"/>
    </source>
</evidence>
<dbReference type="InterPro" id="IPR036397">
    <property type="entry name" value="RNaseH_sf"/>
</dbReference>
<dbReference type="InterPro" id="IPR045092">
    <property type="entry name" value="Rrp6-like"/>
</dbReference>
<gene>
    <name evidence="3" type="ORF">ODALV1_LOCUS4320</name>
</gene>
<dbReference type="InterPro" id="IPR002562">
    <property type="entry name" value="3'-5'_exonuclease_dom"/>
</dbReference>
<evidence type="ECO:0000313" key="4">
    <source>
        <dbReference type="Proteomes" id="UP001642540"/>
    </source>
</evidence>
<feature type="coiled-coil region" evidence="1">
    <location>
        <begin position="15"/>
        <end position="46"/>
    </location>
</feature>
<evidence type="ECO:0000259" key="2">
    <source>
        <dbReference type="SMART" id="SM00474"/>
    </source>
</evidence>
<keyword evidence="1" id="KW-0175">Coiled coil</keyword>
<comment type="caution">
    <text evidence="3">The sequence shown here is derived from an EMBL/GenBank/DDBJ whole genome shotgun (WGS) entry which is preliminary data.</text>
</comment>
<dbReference type="InterPro" id="IPR012337">
    <property type="entry name" value="RNaseH-like_sf"/>
</dbReference>
<dbReference type="SMART" id="SM00474">
    <property type="entry name" value="35EXOc"/>
    <property type="match status" value="1"/>
</dbReference>
<name>A0ABP1PXN7_9HEXA</name>
<reference evidence="3 4" key="1">
    <citation type="submission" date="2024-08" db="EMBL/GenBank/DDBJ databases">
        <authorList>
            <person name="Cucini C."/>
            <person name="Frati F."/>
        </authorList>
    </citation>
    <scope>NUCLEOTIDE SEQUENCE [LARGE SCALE GENOMIC DNA]</scope>
</reference>
<keyword evidence="4" id="KW-1185">Reference proteome</keyword>
<evidence type="ECO:0000313" key="3">
    <source>
        <dbReference type="EMBL" id="CAL8079250.1"/>
    </source>
</evidence>
<feature type="domain" description="3'-5' exonuclease" evidence="2">
    <location>
        <begin position="247"/>
        <end position="419"/>
    </location>
</feature>
<dbReference type="Pfam" id="PF01612">
    <property type="entry name" value="DNA_pol_A_exo1"/>
    <property type="match status" value="1"/>
</dbReference>
<proteinExistence type="predicted"/>
<sequence>MYGRELPFMFDREFSEKEEKDIDQFVKELRAARESMKDVMEDVKQNISKAQEYQKKYGDRRRRNHPFESGDIVLIKNHELSNKAAQMMQKMVRRFKGPYKLGEKINENTFEILTLPDKKKLCERNVEDIKLFISRSGIDRVTLRSPECEGVAGPKRKRRMDYKIKNRSADYLERKAKCDMEFGVSTQRPFDRKEYETFKLARIKRNNEFIMKAQQHPLEKKIMTWVIPDEAMLPPVKPLTPAYETAVLWVDEKSTFEKMVATLKREKMFSVDLEMSRDNGFFGPYISLIQIGTFKRDYLVDPFPLWNEVQQLKPVFETTTKIKIVHGGANDLLALQTFFGIYPVAVVDTQIIYEWLVGEKMVGFAKLVEKFVPDAPAVDKLYQGADWTMRPLKFKLRQYARDDVHLLIRLWQNLKLEVSRSNGCSIDSLMPMLRKLMLKQRATMDRPKANEVLDQHLVRGEKKTLFETVFAWREQVAKDHDVFKHELIMADRQINLIAVYTRLPDEAKRPQRNWWRIATYEEVENLRKECAKFRIQQQNIQKNNRNATIPVDPVKETKEAELETITITFENEDATEESENWEIDSQNEKQEVVKSIQGRSEDVNIGAKENSIEKIMITKFCTEEFKDIDIDTNGLHERRIDIEPHVDDDITLVHSLDISNDKVVNDDGDNYEVQDMEIEYHAEAEIDSVEIMKGVCTICYEAGHMSPICPVRLAEKRTTEIREQIQNRKDFYKTVCPSFFILRRKGFRKTDETGEVVHPHHNHHHLPSLSLRLTVSLDLPVSYPAVVTVATVPNRLVTIPVQCPAAVSTG</sequence>
<organism evidence="3 4">
    <name type="scientific">Orchesella dallaii</name>
    <dbReference type="NCBI Taxonomy" id="48710"/>
    <lineage>
        <taxon>Eukaryota</taxon>
        <taxon>Metazoa</taxon>
        <taxon>Ecdysozoa</taxon>
        <taxon>Arthropoda</taxon>
        <taxon>Hexapoda</taxon>
        <taxon>Collembola</taxon>
        <taxon>Entomobryomorpha</taxon>
        <taxon>Entomobryoidea</taxon>
        <taxon>Orchesellidae</taxon>
        <taxon>Orchesellinae</taxon>
        <taxon>Orchesella</taxon>
    </lineage>
</organism>
<dbReference type="EMBL" id="CAXLJM020000013">
    <property type="protein sequence ID" value="CAL8079250.1"/>
    <property type="molecule type" value="Genomic_DNA"/>
</dbReference>
<dbReference type="PANTHER" id="PTHR12124:SF47">
    <property type="entry name" value="EXOSOME COMPONENT 10"/>
    <property type="match status" value="1"/>
</dbReference>
<protein>
    <recommendedName>
        <fullName evidence="2">3'-5' exonuclease domain-containing protein</fullName>
    </recommendedName>
</protein>
<dbReference type="Gene3D" id="3.30.420.10">
    <property type="entry name" value="Ribonuclease H-like superfamily/Ribonuclease H"/>
    <property type="match status" value="1"/>
</dbReference>